<reference evidence="6 7" key="1">
    <citation type="journal article" date="2015" name="Antonie Van Leeuwenhoek">
        <title>Oricola cellulosilytica gen. nov., sp. nov., a cellulose-degrading bacterium of the family Phyllobacteriaceae isolated from surface seashore water, and emended descriptions of Mesorhizobium loti and Phyllobacterium myrsinacearum.</title>
        <authorList>
            <person name="Hameed A."/>
            <person name="Shahina M."/>
            <person name="Lai W.A."/>
            <person name="Lin S.Y."/>
            <person name="Young L.S."/>
            <person name="Liu Y.C."/>
            <person name="Hsu Y.H."/>
            <person name="Young C.C."/>
        </authorList>
    </citation>
    <scope>NUCLEOTIDE SEQUENCE [LARGE SCALE GENOMIC DNA]</scope>
    <source>
        <strain evidence="6 7">KCTC 52183</strain>
    </source>
</reference>
<name>A0A4R0P4X5_9HYPH</name>
<protein>
    <recommendedName>
        <fullName evidence="2">biotin--[biotin carboxyl-carrier protein] ligase</fullName>
        <ecNumber evidence="2">6.3.4.15</ecNumber>
    </recommendedName>
</protein>
<keyword evidence="7" id="KW-1185">Reference proteome</keyword>
<sequence>MTTDAPELPPAFNGMLVPPDIAPIGAAAEGVAAGRLSAGDVLWSARDDRASAAFVLEPDVPLERAAEMLPVLMVAIGDALGAIGPPNLALTFRWPGTILANGAVAGEVQAFVWPGRAPEEIPDFLVVAFDIALTESADGSEPGHDLGSTYLHVEGCGDLDRTMVIEAVARHFLSWIDGWQQDGFGAAHASWTGRAHDRNADVTVDFSGRQVHGKWLGLDENGGLLVKTANGGQTLALYETIGENEKADA</sequence>
<dbReference type="RefSeq" id="WP_131570984.1">
    <property type="nucleotide sequence ID" value="NZ_JAINFK010000007.1"/>
</dbReference>
<evidence type="ECO:0000256" key="3">
    <source>
        <dbReference type="ARBA" id="ARBA00047846"/>
    </source>
</evidence>
<keyword evidence="1" id="KW-0092">Biotin</keyword>
<evidence type="ECO:0000313" key="6">
    <source>
        <dbReference type="EMBL" id="TCD11913.1"/>
    </source>
</evidence>
<dbReference type="EMBL" id="SJST01000008">
    <property type="protein sequence ID" value="TCD11913.1"/>
    <property type="molecule type" value="Genomic_DNA"/>
</dbReference>
<dbReference type="OrthoDB" id="7657788at2"/>
<feature type="domain" description="Biotin protein ligase C-terminal" evidence="4">
    <location>
        <begin position="202"/>
        <end position="231"/>
    </location>
</feature>
<evidence type="ECO:0000256" key="1">
    <source>
        <dbReference type="ARBA" id="ARBA00023267"/>
    </source>
</evidence>
<dbReference type="AlphaFoldDB" id="A0A4R0P4X5"/>
<gene>
    <name evidence="6" type="ORF">E0D97_16410</name>
</gene>
<dbReference type="Pfam" id="PF16917">
    <property type="entry name" value="BPL_LplA_LipB_2"/>
    <property type="match status" value="1"/>
</dbReference>
<evidence type="ECO:0000259" key="4">
    <source>
        <dbReference type="Pfam" id="PF02237"/>
    </source>
</evidence>
<evidence type="ECO:0000256" key="2">
    <source>
        <dbReference type="ARBA" id="ARBA00024227"/>
    </source>
</evidence>
<proteinExistence type="predicted"/>
<comment type="caution">
    <text evidence="6">The sequence shown here is derived from an EMBL/GenBank/DDBJ whole genome shotgun (WGS) entry which is preliminary data.</text>
</comment>
<dbReference type="InterPro" id="IPR045864">
    <property type="entry name" value="aa-tRNA-synth_II/BPL/LPL"/>
</dbReference>
<dbReference type="GO" id="GO:0004077">
    <property type="term" value="F:biotin--[biotin carboxyl-carrier protein] ligase activity"/>
    <property type="evidence" value="ECO:0007669"/>
    <property type="project" value="UniProtKB-EC"/>
</dbReference>
<dbReference type="Proteomes" id="UP000291301">
    <property type="component" value="Unassembled WGS sequence"/>
</dbReference>
<dbReference type="SUPFAM" id="SSF55681">
    <property type="entry name" value="Class II aaRS and biotin synthetases"/>
    <property type="match status" value="1"/>
</dbReference>
<organism evidence="6 7">
    <name type="scientific">Oricola cellulosilytica</name>
    <dbReference type="NCBI Taxonomy" id="1429082"/>
    <lineage>
        <taxon>Bacteria</taxon>
        <taxon>Pseudomonadati</taxon>
        <taxon>Pseudomonadota</taxon>
        <taxon>Alphaproteobacteria</taxon>
        <taxon>Hyphomicrobiales</taxon>
        <taxon>Ahrensiaceae</taxon>
        <taxon>Oricola</taxon>
    </lineage>
</organism>
<accession>A0A4R0P4X5</accession>
<dbReference type="EC" id="6.3.4.15" evidence="2"/>
<evidence type="ECO:0000259" key="5">
    <source>
        <dbReference type="Pfam" id="PF16917"/>
    </source>
</evidence>
<dbReference type="InterPro" id="IPR003142">
    <property type="entry name" value="BPL_C"/>
</dbReference>
<comment type="catalytic activity">
    <reaction evidence="3">
        <text>biotin + L-lysyl-[protein] + ATP = N(6)-biotinyl-L-lysyl-[protein] + AMP + diphosphate + H(+)</text>
        <dbReference type="Rhea" id="RHEA:11756"/>
        <dbReference type="Rhea" id="RHEA-COMP:9752"/>
        <dbReference type="Rhea" id="RHEA-COMP:10505"/>
        <dbReference type="ChEBI" id="CHEBI:15378"/>
        <dbReference type="ChEBI" id="CHEBI:29969"/>
        <dbReference type="ChEBI" id="CHEBI:30616"/>
        <dbReference type="ChEBI" id="CHEBI:33019"/>
        <dbReference type="ChEBI" id="CHEBI:57586"/>
        <dbReference type="ChEBI" id="CHEBI:83144"/>
        <dbReference type="ChEBI" id="CHEBI:456215"/>
        <dbReference type="EC" id="6.3.4.15"/>
    </reaction>
</comment>
<dbReference type="Gene3D" id="3.30.930.10">
    <property type="entry name" value="Bira Bifunctional Protein, Domain 2"/>
    <property type="match status" value="1"/>
</dbReference>
<dbReference type="InterPro" id="IPR004143">
    <property type="entry name" value="BPL_LPL_catalytic"/>
</dbReference>
<dbReference type="Pfam" id="PF02237">
    <property type="entry name" value="BPL_C"/>
    <property type="match status" value="1"/>
</dbReference>
<evidence type="ECO:0000313" key="7">
    <source>
        <dbReference type="Proteomes" id="UP000291301"/>
    </source>
</evidence>
<feature type="domain" description="BPL/LPL catalytic" evidence="5">
    <location>
        <begin position="8"/>
        <end position="192"/>
    </location>
</feature>